<dbReference type="InterPro" id="IPR011810">
    <property type="entry name" value="Cya_phycin_syn"/>
</dbReference>
<gene>
    <name evidence="15" type="ORF">AVDCRST_MAG26-2534</name>
</gene>
<evidence type="ECO:0000256" key="10">
    <source>
        <dbReference type="ARBA" id="ARBA00031353"/>
    </source>
</evidence>
<evidence type="ECO:0000256" key="6">
    <source>
        <dbReference type="ARBA" id="ARBA00022036"/>
    </source>
</evidence>
<dbReference type="Pfam" id="PF08245">
    <property type="entry name" value="Mur_ligase_M"/>
    <property type="match status" value="1"/>
</dbReference>
<evidence type="ECO:0000256" key="13">
    <source>
        <dbReference type="PROSITE-ProRule" id="PRU00409"/>
    </source>
</evidence>
<dbReference type="NCBIfam" id="NF010623">
    <property type="entry name" value="PRK14016.1"/>
    <property type="match status" value="1"/>
</dbReference>
<evidence type="ECO:0000256" key="9">
    <source>
        <dbReference type="ARBA" id="ARBA00022840"/>
    </source>
</evidence>
<dbReference type="Pfam" id="PF02875">
    <property type="entry name" value="Mur_ligase_C"/>
    <property type="match status" value="1"/>
</dbReference>
<comment type="function">
    <text evidence="1">Catalyzes the ATP-dependent polymerization of arginine and aspartate to multi-L-arginyl-poly-L-aspartic acid (cyanophycin; a water-insoluble reserve polymer).</text>
</comment>
<reference evidence="15" key="1">
    <citation type="submission" date="2020-02" db="EMBL/GenBank/DDBJ databases">
        <authorList>
            <person name="Meier V. D."/>
        </authorList>
    </citation>
    <scope>NUCLEOTIDE SEQUENCE</scope>
    <source>
        <strain evidence="15">AVDCRST_MAG26</strain>
    </source>
</reference>
<keyword evidence="8 13" id="KW-0547">Nucleotide-binding</keyword>
<dbReference type="InterPro" id="IPR013221">
    <property type="entry name" value="Mur_ligase_cen"/>
</dbReference>
<comment type="catalytic activity">
    <reaction evidence="12">
        <text>[L-4-(L-arginin-2-N-yl)aspartate](n) + L-aspartate + ATP = [L-4-(L-arginin-2-N-yl)aspartate](n)-L-aspartate + ADP + phosphate + H(+)</text>
        <dbReference type="Rhea" id="RHEA:13277"/>
        <dbReference type="Rhea" id="RHEA-COMP:13728"/>
        <dbReference type="Rhea" id="RHEA-COMP:13733"/>
        <dbReference type="ChEBI" id="CHEBI:15378"/>
        <dbReference type="ChEBI" id="CHEBI:29991"/>
        <dbReference type="ChEBI" id="CHEBI:30616"/>
        <dbReference type="ChEBI" id="CHEBI:43474"/>
        <dbReference type="ChEBI" id="CHEBI:137986"/>
        <dbReference type="ChEBI" id="CHEBI:137990"/>
        <dbReference type="ChEBI" id="CHEBI:456216"/>
        <dbReference type="EC" id="6.3.2.29"/>
    </reaction>
</comment>
<sequence length="919" mass="100829">MRLTEVRVYRGPNLYGYRPVIRWTVDLEALEDYPTSKLEDFSDRLVQLIPSLDEHGCSYEEPGGFIRRLREGTWIGHVAEHIAIELQNLAGTPVTYGKTRSTGNKEGEYYVIYSYIEERVGLAAGRLALRLIQDLLPEHLRGLSGIDRLERDGDDSESERPFNFGEELDDLIRIAERMALGPSTQSLVDEARRRRIPTIRLDDQSLVQLGYGKYQQRIRAAVTGRTSNIAVETASDKELTNRLLSDIGLPVPRSILVRSADEAVAAAERIGFPVVTKPLDVSHGRGVSLNLMSADQVSWGYEVAAKWRTSVLVETFLPGRDYRVLVVDDQVVAVAERVPAHVVGDGEHTIGELVEITNRDPRRGIGHEKVLTRITVNEQAQRLLDQAGYTLDTVLPAGVIFFLRSTANISTGGTAIDRTGDIHYDNIEIARRAARIIGLDLAGVDVITPDISKPLREVGGGIVEVNAGPGLRMHLQPSEGTPRDVAKPIISMLFPQDAPARIPLIAITGTNGKTTTARMVAHILKLSGKRVGLTTTDGIYIDGELYMRGDLTGPWSARMVLKDSTVDAAVLETARGGIVREGLGFDRCDVGAVLNVQADHLGLGGIETTRDLAQVKSLVVEVVHRTGTSVLNADDPLCVEMRERASGRIAYFSMQDGRDGPEHLRKHIEGGDLAVVLQKGAKGDMLTIYDHEHYIPLVWSHLIPATFEGKAMANVANALAATAITYALGIPVETIRQALRTFTTSFFQTPGRLNSYDGHPFRVLMDYGHNPAALEQMSDLVRKLRPRHKRIVGVVGGAGDRRDEDLRRLGQVAGAMFDEIIIREDERLRGRAPGETARLLEEGARATGMRPAAITTIVEEVGAVRHALANGQPGDLLVVFADNVTRVWKTIIYYGTEQEEREEVEAAGAAGGLDRENPV</sequence>
<dbReference type="GO" id="GO:0071160">
    <property type="term" value="F:cyanophycin synthetase activity (L-aspartate-adding)"/>
    <property type="evidence" value="ECO:0007669"/>
    <property type="project" value="UniProtKB-EC"/>
</dbReference>
<dbReference type="PROSITE" id="PS50975">
    <property type="entry name" value="ATP_GRASP"/>
    <property type="match status" value="1"/>
</dbReference>
<dbReference type="Gene3D" id="3.40.1190.10">
    <property type="entry name" value="Mur-like, catalytic domain"/>
    <property type="match status" value="1"/>
</dbReference>
<evidence type="ECO:0000256" key="4">
    <source>
        <dbReference type="ARBA" id="ARBA00012968"/>
    </source>
</evidence>
<comment type="subunit">
    <text evidence="3">Homodimer.</text>
</comment>
<dbReference type="InterPro" id="IPR018109">
    <property type="entry name" value="Folylpolyglutamate_synth_CS"/>
</dbReference>
<evidence type="ECO:0000256" key="7">
    <source>
        <dbReference type="ARBA" id="ARBA00022598"/>
    </source>
</evidence>
<feature type="domain" description="ATP-grasp" evidence="14">
    <location>
        <begin position="241"/>
        <end position="494"/>
    </location>
</feature>
<evidence type="ECO:0000256" key="8">
    <source>
        <dbReference type="ARBA" id="ARBA00022741"/>
    </source>
</evidence>
<dbReference type="InterPro" id="IPR004101">
    <property type="entry name" value="Mur_ligase_C"/>
</dbReference>
<dbReference type="AlphaFoldDB" id="A0A6J4J2N1"/>
<protein>
    <recommendedName>
        <fullName evidence="6">Cyanophycin synthetase</fullName>
        <ecNumber evidence="5">6.3.2.29</ecNumber>
        <ecNumber evidence="4">6.3.2.30</ecNumber>
    </recommendedName>
    <alternativeName>
        <fullName evidence="10">Cyanophycin synthase</fullName>
    </alternativeName>
</protein>
<dbReference type="InterPro" id="IPR011761">
    <property type="entry name" value="ATP-grasp"/>
</dbReference>
<evidence type="ECO:0000259" key="14">
    <source>
        <dbReference type="PROSITE" id="PS50975"/>
    </source>
</evidence>
<dbReference type="PANTHER" id="PTHR23135:SF18">
    <property type="entry name" value="CYANOPHYCIN SYNTHETASE"/>
    <property type="match status" value="1"/>
</dbReference>
<comment type="catalytic activity">
    <reaction evidence="11">
        <text>[L-4-(L-arginin-2-N-yl)aspartate](n)-L-aspartate + L-arginine + ATP = [L-4-(L-arginin-2-N-yl)aspartate](n+1) + ADP + phosphate + H(+)</text>
        <dbReference type="Rhea" id="RHEA:23888"/>
        <dbReference type="Rhea" id="RHEA-COMP:13732"/>
        <dbReference type="Rhea" id="RHEA-COMP:13733"/>
        <dbReference type="ChEBI" id="CHEBI:15378"/>
        <dbReference type="ChEBI" id="CHEBI:30616"/>
        <dbReference type="ChEBI" id="CHEBI:32682"/>
        <dbReference type="ChEBI" id="CHEBI:43474"/>
        <dbReference type="ChEBI" id="CHEBI:137986"/>
        <dbReference type="ChEBI" id="CHEBI:137990"/>
        <dbReference type="ChEBI" id="CHEBI:456216"/>
        <dbReference type="EC" id="6.3.2.30"/>
    </reaction>
</comment>
<name>A0A6J4J2N1_9CHLR</name>
<dbReference type="GO" id="GO:0046872">
    <property type="term" value="F:metal ion binding"/>
    <property type="evidence" value="ECO:0007669"/>
    <property type="project" value="InterPro"/>
</dbReference>
<dbReference type="GO" id="GO:0004326">
    <property type="term" value="F:tetrahydrofolylpolyglutamate synthase activity"/>
    <property type="evidence" value="ECO:0007669"/>
    <property type="project" value="InterPro"/>
</dbReference>
<dbReference type="InterPro" id="IPR036565">
    <property type="entry name" value="Mur-like_cat_sf"/>
</dbReference>
<dbReference type="Gene3D" id="3.90.190.20">
    <property type="entry name" value="Mur ligase, C-terminal domain"/>
    <property type="match status" value="1"/>
</dbReference>
<dbReference type="EC" id="6.3.2.29" evidence="5"/>
<evidence type="ECO:0000256" key="12">
    <source>
        <dbReference type="ARBA" id="ARBA00048425"/>
    </source>
</evidence>
<dbReference type="EC" id="6.3.2.30" evidence="4"/>
<dbReference type="Pfam" id="PF18921">
    <property type="entry name" value="Cyanophycin_syn"/>
    <property type="match status" value="1"/>
</dbReference>
<evidence type="ECO:0000256" key="1">
    <source>
        <dbReference type="ARBA" id="ARBA00003184"/>
    </source>
</evidence>
<evidence type="ECO:0000256" key="2">
    <source>
        <dbReference type="ARBA" id="ARBA00009060"/>
    </source>
</evidence>
<dbReference type="PANTHER" id="PTHR23135">
    <property type="entry name" value="MUR LIGASE FAMILY MEMBER"/>
    <property type="match status" value="1"/>
</dbReference>
<dbReference type="NCBIfam" id="TIGR02068">
    <property type="entry name" value="cya_phycin_syn"/>
    <property type="match status" value="1"/>
</dbReference>
<accession>A0A6J4J2N1</accession>
<dbReference type="SUPFAM" id="SSF53623">
    <property type="entry name" value="MurD-like peptide ligases, catalytic domain"/>
    <property type="match status" value="1"/>
</dbReference>
<dbReference type="InterPro" id="IPR044019">
    <property type="entry name" value="Cyanophycin_syn_N"/>
</dbReference>
<dbReference type="Pfam" id="PF08443">
    <property type="entry name" value="RimK"/>
    <property type="match status" value="1"/>
</dbReference>
<dbReference type="PROSITE" id="PS01011">
    <property type="entry name" value="FOLYLPOLYGLU_SYNT_1"/>
    <property type="match status" value="1"/>
</dbReference>
<evidence type="ECO:0000256" key="5">
    <source>
        <dbReference type="ARBA" id="ARBA00013005"/>
    </source>
</evidence>
<keyword evidence="7 15" id="KW-0436">Ligase</keyword>
<comment type="similarity">
    <text evidence="2">In the C-terminal section; belongs to the MurCDEF family.</text>
</comment>
<dbReference type="GO" id="GO:0071161">
    <property type="term" value="F:cyanophycin synthetase activity (L-arginine-adding)"/>
    <property type="evidence" value="ECO:0007669"/>
    <property type="project" value="UniProtKB-EC"/>
</dbReference>
<dbReference type="InterPro" id="IPR036615">
    <property type="entry name" value="Mur_ligase_C_dom_sf"/>
</dbReference>
<evidence type="ECO:0000256" key="3">
    <source>
        <dbReference type="ARBA" id="ARBA00011738"/>
    </source>
</evidence>
<dbReference type="Gene3D" id="3.30.470.20">
    <property type="entry name" value="ATP-grasp fold, B domain"/>
    <property type="match status" value="2"/>
</dbReference>
<evidence type="ECO:0000256" key="11">
    <source>
        <dbReference type="ARBA" id="ARBA00048094"/>
    </source>
</evidence>
<dbReference type="GO" id="GO:0005524">
    <property type="term" value="F:ATP binding"/>
    <property type="evidence" value="ECO:0007669"/>
    <property type="project" value="UniProtKB-UniRule"/>
</dbReference>
<dbReference type="SUPFAM" id="SSF56059">
    <property type="entry name" value="Glutathione synthetase ATP-binding domain-like"/>
    <property type="match status" value="1"/>
</dbReference>
<proteinExistence type="inferred from homology"/>
<keyword evidence="9 13" id="KW-0067">ATP-binding</keyword>
<dbReference type="EMBL" id="CADCTK010000581">
    <property type="protein sequence ID" value="CAA9265340.1"/>
    <property type="molecule type" value="Genomic_DNA"/>
</dbReference>
<organism evidence="15">
    <name type="scientific">uncultured Chloroflexia bacterium</name>
    <dbReference type="NCBI Taxonomy" id="1672391"/>
    <lineage>
        <taxon>Bacteria</taxon>
        <taxon>Bacillati</taxon>
        <taxon>Chloroflexota</taxon>
        <taxon>Chloroflexia</taxon>
        <taxon>environmental samples</taxon>
    </lineage>
</organism>
<dbReference type="InterPro" id="IPR013651">
    <property type="entry name" value="ATP-grasp_RimK-type"/>
</dbReference>
<evidence type="ECO:0000313" key="15">
    <source>
        <dbReference type="EMBL" id="CAA9265340.1"/>
    </source>
</evidence>
<dbReference type="SUPFAM" id="SSF53244">
    <property type="entry name" value="MurD-like peptide ligases, peptide-binding domain"/>
    <property type="match status" value="1"/>
</dbReference>